<reference evidence="1" key="2">
    <citation type="journal article" date="2015" name="Data Brief">
        <title>Shoot transcriptome of the giant reed, Arundo donax.</title>
        <authorList>
            <person name="Barrero R.A."/>
            <person name="Guerrero F.D."/>
            <person name="Moolhuijzen P."/>
            <person name="Goolsby J.A."/>
            <person name="Tidwell J."/>
            <person name="Bellgard S.E."/>
            <person name="Bellgard M.I."/>
        </authorList>
    </citation>
    <scope>NUCLEOTIDE SEQUENCE</scope>
    <source>
        <tissue evidence="1">Shoot tissue taken approximately 20 cm above the soil surface</tissue>
    </source>
</reference>
<dbReference type="AlphaFoldDB" id="A0A0A9CUJ6"/>
<reference evidence="1" key="1">
    <citation type="submission" date="2014-09" db="EMBL/GenBank/DDBJ databases">
        <authorList>
            <person name="Magalhaes I.L.F."/>
            <person name="Oliveira U."/>
            <person name="Santos F.R."/>
            <person name="Vidigal T.H.D.A."/>
            <person name="Brescovit A.D."/>
            <person name="Santos A.J."/>
        </authorList>
    </citation>
    <scope>NUCLEOTIDE SEQUENCE</scope>
    <source>
        <tissue evidence="1">Shoot tissue taken approximately 20 cm above the soil surface</tissue>
    </source>
</reference>
<name>A0A0A9CUJ6_ARUDO</name>
<evidence type="ECO:0000313" key="1">
    <source>
        <dbReference type="EMBL" id="JAD77060.1"/>
    </source>
</evidence>
<proteinExistence type="predicted"/>
<protein>
    <submittedName>
        <fullName evidence="1">Uncharacterized protein</fullName>
    </submittedName>
</protein>
<organism evidence="1">
    <name type="scientific">Arundo donax</name>
    <name type="common">Giant reed</name>
    <name type="synonym">Donax arundinaceus</name>
    <dbReference type="NCBI Taxonomy" id="35708"/>
    <lineage>
        <taxon>Eukaryota</taxon>
        <taxon>Viridiplantae</taxon>
        <taxon>Streptophyta</taxon>
        <taxon>Embryophyta</taxon>
        <taxon>Tracheophyta</taxon>
        <taxon>Spermatophyta</taxon>
        <taxon>Magnoliopsida</taxon>
        <taxon>Liliopsida</taxon>
        <taxon>Poales</taxon>
        <taxon>Poaceae</taxon>
        <taxon>PACMAD clade</taxon>
        <taxon>Arundinoideae</taxon>
        <taxon>Arundineae</taxon>
        <taxon>Arundo</taxon>
    </lineage>
</organism>
<accession>A0A0A9CUJ6</accession>
<dbReference type="EMBL" id="GBRH01220835">
    <property type="protein sequence ID" value="JAD77060.1"/>
    <property type="molecule type" value="Transcribed_RNA"/>
</dbReference>
<sequence>MSLYHVVKLKLKHFIRPLYAFTMPPSYHHSNMYCLHYACISEFRCSLCAAKLEGHYLPENIRALPGIQGFQDIMQAMHYQGIDLFMVHYLQIQNQYGSIRR</sequence>